<keyword evidence="2" id="KW-0067">ATP-binding</keyword>
<dbReference type="EMBL" id="VIWY01000004">
    <property type="protein sequence ID" value="TWG14513.1"/>
    <property type="molecule type" value="Genomic_DNA"/>
</dbReference>
<protein>
    <submittedName>
        <fullName evidence="5">Hsp70 protein</fullName>
    </submittedName>
</protein>
<dbReference type="AlphaFoldDB" id="A0A561VSD4"/>
<feature type="transmembrane region" description="Helical" evidence="4">
    <location>
        <begin position="556"/>
        <end position="574"/>
    </location>
</feature>
<keyword evidence="1" id="KW-0547">Nucleotide-binding</keyword>
<dbReference type="Pfam" id="PF00012">
    <property type="entry name" value="HSP70"/>
    <property type="match status" value="1"/>
</dbReference>
<accession>A0A561VSD4</accession>
<dbReference type="Gene3D" id="3.30.420.40">
    <property type="match status" value="2"/>
</dbReference>
<feature type="transmembrane region" description="Helical" evidence="4">
    <location>
        <begin position="581"/>
        <end position="599"/>
    </location>
</feature>
<dbReference type="SUPFAM" id="SSF53067">
    <property type="entry name" value="Actin-like ATPase domain"/>
    <property type="match status" value="2"/>
</dbReference>
<feature type="transmembrane region" description="Helical" evidence="4">
    <location>
        <begin position="451"/>
        <end position="473"/>
    </location>
</feature>
<evidence type="ECO:0000256" key="4">
    <source>
        <dbReference type="SAM" id="Phobius"/>
    </source>
</evidence>
<feature type="transmembrane region" description="Helical" evidence="4">
    <location>
        <begin position="485"/>
        <end position="507"/>
    </location>
</feature>
<keyword evidence="4" id="KW-0812">Transmembrane</keyword>
<gene>
    <name evidence="5" type="ORF">FHX34_104813</name>
</gene>
<feature type="transmembrane region" description="Helical" evidence="4">
    <location>
        <begin position="402"/>
        <end position="431"/>
    </location>
</feature>
<evidence type="ECO:0000256" key="2">
    <source>
        <dbReference type="ARBA" id="ARBA00022840"/>
    </source>
</evidence>
<dbReference type="InterPro" id="IPR013126">
    <property type="entry name" value="Hsp_70_fam"/>
</dbReference>
<evidence type="ECO:0000256" key="3">
    <source>
        <dbReference type="ARBA" id="ARBA00023186"/>
    </source>
</evidence>
<keyword evidence="3" id="KW-0143">Chaperone</keyword>
<dbReference type="Proteomes" id="UP000320239">
    <property type="component" value="Unassembled WGS sequence"/>
</dbReference>
<evidence type="ECO:0000256" key="1">
    <source>
        <dbReference type="ARBA" id="ARBA00022741"/>
    </source>
</evidence>
<sequence length="628" mass="65368">MTEPVIPSLVIDYGAAITRAVLIRSDGSWLLLQSDGGWWLSSAVHVSAGEVVVGAEAWRRAVTDPDGFVASPLQAGSGHVTVAGVTVEVAELAAATLRQVAAEATRIMGEPVQQAQLLVPAGWGPRRKTWLRHVARAAGLHASRLVEVPVAAASRIAPPAGSSADTDRVLLVIDVGAGCEITVLRQSGQQVEILSTLDDAQAGGDRIEALLTVALTGTMLEDLPAEQRWNTLAVVRTAQQALPDQVAVTVPIPGAAGPLVVTNLQVTQAAQPVLERVGELAAEAVAAADLTLAEVHGVHLIGGVALLPGAAEVIAAKLGVTPQIAAQPALTAVIGAADSDPAGAAARAVRQEEPLQLPPQRRIFLLGVPGAASLVLYAFFLWKADLYGSVPFGEYRGAVYELYAAWSQLTVAVVLAQVCFLQAASVFAALLDQNAHTPGRSRPNSRITAGIGIAVIAGPAVAYLYALVATAYFNGAGTNVPSWTLQWAVWPILPVAGCAALLAVAAWRRRDTPTGGWDAFLSFPASSLISATAGVVIGSFYSIIPLPYWLAPWGPAFQYTAGLLVAVGIACALARHLAVRAGLSVALAIPLMILVQTPWGRHMLGAFYAGATTVWLLKRLWALHAGPR</sequence>
<feature type="transmembrane region" description="Helical" evidence="4">
    <location>
        <begin position="363"/>
        <end position="382"/>
    </location>
</feature>
<dbReference type="PANTHER" id="PTHR42749">
    <property type="entry name" value="CELL SHAPE-DETERMINING PROTEIN MREB"/>
    <property type="match status" value="1"/>
</dbReference>
<evidence type="ECO:0000313" key="6">
    <source>
        <dbReference type="Proteomes" id="UP000320239"/>
    </source>
</evidence>
<keyword evidence="6" id="KW-1185">Reference proteome</keyword>
<feature type="transmembrane region" description="Helical" evidence="4">
    <location>
        <begin position="519"/>
        <end position="544"/>
    </location>
</feature>
<evidence type="ECO:0000313" key="5">
    <source>
        <dbReference type="EMBL" id="TWG14513.1"/>
    </source>
</evidence>
<keyword evidence="4" id="KW-1133">Transmembrane helix</keyword>
<dbReference type="GO" id="GO:0005524">
    <property type="term" value="F:ATP binding"/>
    <property type="evidence" value="ECO:0007669"/>
    <property type="project" value="UniProtKB-KW"/>
</dbReference>
<proteinExistence type="predicted"/>
<keyword evidence="4" id="KW-0472">Membrane</keyword>
<name>A0A561VSD4_ACTTI</name>
<dbReference type="PANTHER" id="PTHR42749:SF1">
    <property type="entry name" value="CELL SHAPE-DETERMINING PROTEIN MREB"/>
    <property type="match status" value="1"/>
</dbReference>
<comment type="caution">
    <text evidence="5">The sequence shown here is derived from an EMBL/GenBank/DDBJ whole genome shotgun (WGS) entry which is preliminary data.</text>
</comment>
<reference evidence="5 6" key="1">
    <citation type="submission" date="2019-06" db="EMBL/GenBank/DDBJ databases">
        <title>Sequencing the genomes of 1000 actinobacteria strains.</title>
        <authorList>
            <person name="Klenk H.-P."/>
        </authorList>
    </citation>
    <scope>NUCLEOTIDE SEQUENCE [LARGE SCALE GENOMIC DNA]</scope>
    <source>
        <strain evidence="5 6">DSM 43866</strain>
    </source>
</reference>
<organism evidence="5 6">
    <name type="scientific">Actinoplanes teichomyceticus</name>
    <dbReference type="NCBI Taxonomy" id="1867"/>
    <lineage>
        <taxon>Bacteria</taxon>
        <taxon>Bacillati</taxon>
        <taxon>Actinomycetota</taxon>
        <taxon>Actinomycetes</taxon>
        <taxon>Micromonosporales</taxon>
        <taxon>Micromonosporaceae</taxon>
        <taxon>Actinoplanes</taxon>
    </lineage>
</organism>
<dbReference type="GO" id="GO:0140662">
    <property type="term" value="F:ATP-dependent protein folding chaperone"/>
    <property type="evidence" value="ECO:0007669"/>
    <property type="project" value="InterPro"/>
</dbReference>
<dbReference type="RefSeq" id="WP_164466167.1">
    <property type="nucleotide sequence ID" value="NZ_BOMX01000164.1"/>
</dbReference>
<dbReference type="InterPro" id="IPR043129">
    <property type="entry name" value="ATPase_NBD"/>
</dbReference>
<dbReference type="Gene3D" id="3.90.640.10">
    <property type="entry name" value="Actin, Chain A, domain 4"/>
    <property type="match status" value="1"/>
</dbReference>